<dbReference type="Gene3D" id="3.40.50.150">
    <property type="entry name" value="Vaccinia Virus protein VP39"/>
    <property type="match status" value="1"/>
</dbReference>
<feature type="binding site" evidence="7">
    <location>
        <position position="59"/>
    </location>
    <ligand>
        <name>S-adenosyl-L-methionine</name>
        <dbReference type="ChEBI" id="CHEBI:59789"/>
    </ligand>
</feature>
<dbReference type="OrthoDB" id="9802090at2"/>
<dbReference type="UniPathway" id="UPA00989"/>
<keyword evidence="4 7" id="KW-0808">Transferase</keyword>
<evidence type="ECO:0000313" key="8">
    <source>
        <dbReference type="EMBL" id="PKU23329.1"/>
    </source>
</evidence>
<comment type="catalytic activity">
    <reaction evidence="1 7">
        <text>guanosine(46) in tRNA + S-adenosyl-L-methionine = N(7)-methylguanosine(46) in tRNA + S-adenosyl-L-homocysteine</text>
        <dbReference type="Rhea" id="RHEA:42708"/>
        <dbReference type="Rhea" id="RHEA-COMP:10188"/>
        <dbReference type="Rhea" id="RHEA-COMP:10189"/>
        <dbReference type="ChEBI" id="CHEBI:57856"/>
        <dbReference type="ChEBI" id="CHEBI:59789"/>
        <dbReference type="ChEBI" id="CHEBI:74269"/>
        <dbReference type="ChEBI" id="CHEBI:74480"/>
        <dbReference type="EC" id="2.1.1.33"/>
    </reaction>
</comment>
<organism evidence="8 9">
    <name type="scientific">Telmatospirillum siberiense</name>
    <dbReference type="NCBI Taxonomy" id="382514"/>
    <lineage>
        <taxon>Bacteria</taxon>
        <taxon>Pseudomonadati</taxon>
        <taxon>Pseudomonadota</taxon>
        <taxon>Alphaproteobacteria</taxon>
        <taxon>Rhodospirillales</taxon>
        <taxon>Rhodospirillaceae</taxon>
        <taxon>Telmatospirillum</taxon>
    </lineage>
</organism>
<dbReference type="InterPro" id="IPR029063">
    <property type="entry name" value="SAM-dependent_MTases_sf"/>
</dbReference>
<feature type="binding site" evidence="7">
    <location>
        <begin position="204"/>
        <end position="207"/>
    </location>
    <ligand>
        <name>substrate</name>
    </ligand>
</feature>
<feature type="binding site" evidence="7">
    <location>
        <position position="169"/>
    </location>
    <ligand>
        <name>substrate</name>
    </ligand>
</feature>
<feature type="binding site" evidence="7">
    <location>
        <position position="84"/>
    </location>
    <ligand>
        <name>S-adenosyl-L-methionine</name>
        <dbReference type="ChEBI" id="CHEBI:59789"/>
    </ligand>
</feature>
<evidence type="ECO:0000256" key="2">
    <source>
        <dbReference type="ARBA" id="ARBA00003015"/>
    </source>
</evidence>
<evidence type="ECO:0000256" key="7">
    <source>
        <dbReference type="HAMAP-Rule" id="MF_01057"/>
    </source>
</evidence>
<comment type="caution">
    <text evidence="7">Lacks conserved residue(s) required for the propagation of feature annotation.</text>
</comment>
<dbReference type="GO" id="GO:0043527">
    <property type="term" value="C:tRNA methyltransferase complex"/>
    <property type="evidence" value="ECO:0007669"/>
    <property type="project" value="TreeGrafter"/>
</dbReference>
<dbReference type="SUPFAM" id="SSF53335">
    <property type="entry name" value="S-adenosyl-L-methionine-dependent methyltransferases"/>
    <property type="match status" value="1"/>
</dbReference>
<keyword evidence="3 7" id="KW-0489">Methyltransferase</keyword>
<dbReference type="InterPro" id="IPR003358">
    <property type="entry name" value="tRNA_(Gua-N-7)_MeTrfase_Trmb"/>
</dbReference>
<dbReference type="PANTHER" id="PTHR23417:SF14">
    <property type="entry name" value="PENTACOTRIPEPTIDE-REPEAT REGION OF PRORP DOMAIN-CONTAINING PROTEIN"/>
    <property type="match status" value="1"/>
</dbReference>
<feature type="binding site" evidence="7">
    <location>
        <position position="137"/>
    </location>
    <ligand>
        <name>substrate</name>
    </ligand>
</feature>
<dbReference type="GO" id="GO:0008176">
    <property type="term" value="F:tRNA (guanine(46)-N7)-methyltransferase activity"/>
    <property type="evidence" value="ECO:0007669"/>
    <property type="project" value="UniProtKB-UniRule"/>
</dbReference>
<evidence type="ECO:0000256" key="3">
    <source>
        <dbReference type="ARBA" id="ARBA00022603"/>
    </source>
</evidence>
<dbReference type="PANTHER" id="PTHR23417">
    <property type="entry name" value="3-DEOXY-D-MANNO-OCTULOSONIC-ACID TRANSFERASE/TRNA GUANINE-N 7 - -METHYLTRANSFERASE"/>
    <property type="match status" value="1"/>
</dbReference>
<sequence length="227" mass="25626">MIHEGPRFFGRRRGKALRATGRSLVETLLPRLTIGEPRPGDSLDPGGLFDVPPKELWLEVGFGGGEHLAWQAASHPDVGLIGGEVFLNGIASLLGHIDRQAIENVRIFAEDVRRLFPALPDACLRRVFVLFPDPWPKKRHAERRFIGGDNLDQLSRLMADGAELRIATDDETYKAWAQSQMAARADFENVTVDPLVKVEDWPATRYEAKAREQGRQPIFLRYLRKPR</sequence>
<comment type="similarity">
    <text evidence="7">Belongs to the class I-like SAM-binding methyltransferase superfamily. TrmB family.</text>
</comment>
<dbReference type="HAMAP" id="MF_01057">
    <property type="entry name" value="tRNA_methyltr_TrmB"/>
    <property type="match status" value="1"/>
</dbReference>
<comment type="pathway">
    <text evidence="7">tRNA modification; N(7)-methylguanine-tRNA biosynthesis.</text>
</comment>
<dbReference type="EC" id="2.1.1.33" evidence="7"/>
<comment type="function">
    <text evidence="2 7">Catalyzes the formation of N(7)-methylguanine at position 46 (m7G46) in tRNA.</text>
</comment>
<comment type="caution">
    <text evidence="8">The sequence shown here is derived from an EMBL/GenBank/DDBJ whole genome shotgun (WGS) entry which is preliminary data.</text>
</comment>
<evidence type="ECO:0000313" key="9">
    <source>
        <dbReference type="Proteomes" id="UP000233293"/>
    </source>
</evidence>
<proteinExistence type="inferred from homology"/>
<feature type="binding site" evidence="7">
    <location>
        <position position="133"/>
    </location>
    <ligand>
        <name>S-adenosyl-L-methionine</name>
        <dbReference type="ChEBI" id="CHEBI:59789"/>
    </ligand>
</feature>
<evidence type="ECO:0000256" key="4">
    <source>
        <dbReference type="ARBA" id="ARBA00022679"/>
    </source>
</evidence>
<keyword evidence="5 7" id="KW-0949">S-adenosyl-L-methionine</keyword>
<reference evidence="9" key="1">
    <citation type="submission" date="2017-12" db="EMBL/GenBank/DDBJ databases">
        <title>Draft genome sequence of Telmatospirillum siberiense 26-4b1T, an acidotolerant peatland alphaproteobacterium potentially involved in sulfur cycling.</title>
        <authorList>
            <person name="Hausmann B."/>
            <person name="Pjevac P."/>
            <person name="Schreck K."/>
            <person name="Herbold C.W."/>
            <person name="Daims H."/>
            <person name="Wagner M."/>
            <person name="Pester M."/>
            <person name="Loy A."/>
        </authorList>
    </citation>
    <scope>NUCLEOTIDE SEQUENCE [LARGE SCALE GENOMIC DNA]</scope>
    <source>
        <strain evidence="9">26-4b1</strain>
    </source>
</reference>
<keyword evidence="6 7" id="KW-0819">tRNA processing</keyword>
<dbReference type="RefSeq" id="WP_101251819.1">
    <property type="nucleotide sequence ID" value="NZ_PIUM01000021.1"/>
</dbReference>
<evidence type="ECO:0000256" key="6">
    <source>
        <dbReference type="ARBA" id="ARBA00022694"/>
    </source>
</evidence>
<dbReference type="AlphaFoldDB" id="A0A2N3PSE6"/>
<dbReference type="InterPro" id="IPR055361">
    <property type="entry name" value="tRNA_methyltr_TrmB_bact"/>
</dbReference>
<accession>A0A2N3PSE6</accession>
<feature type="binding site" evidence="7">
    <location>
        <position position="111"/>
    </location>
    <ligand>
        <name>S-adenosyl-L-methionine</name>
        <dbReference type="ChEBI" id="CHEBI:59789"/>
    </ligand>
</feature>
<dbReference type="PROSITE" id="PS51625">
    <property type="entry name" value="SAM_MT_TRMB"/>
    <property type="match status" value="1"/>
</dbReference>
<gene>
    <name evidence="7" type="primary">trmB</name>
    <name evidence="8" type="ORF">CWS72_16995</name>
</gene>
<dbReference type="EMBL" id="PIUM01000021">
    <property type="protein sequence ID" value="PKU23329.1"/>
    <property type="molecule type" value="Genomic_DNA"/>
</dbReference>
<name>A0A2N3PSE6_9PROT</name>
<evidence type="ECO:0000256" key="1">
    <source>
        <dbReference type="ARBA" id="ARBA00000142"/>
    </source>
</evidence>
<protein>
    <recommendedName>
        <fullName evidence="7">tRNA (guanine-N(7)-)-methyltransferase</fullName>
        <ecNumber evidence="7">2.1.1.33</ecNumber>
    </recommendedName>
    <alternativeName>
        <fullName evidence="7">tRNA (guanine(46)-N(7))-methyltransferase</fullName>
    </alternativeName>
    <alternativeName>
        <fullName evidence="7">tRNA(m7G46)-methyltransferase</fullName>
    </alternativeName>
</protein>
<dbReference type="Pfam" id="PF02390">
    <property type="entry name" value="Methyltransf_4"/>
    <property type="match status" value="1"/>
</dbReference>
<keyword evidence="9" id="KW-1185">Reference proteome</keyword>
<dbReference type="Proteomes" id="UP000233293">
    <property type="component" value="Unassembled WGS sequence"/>
</dbReference>
<evidence type="ECO:0000256" key="5">
    <source>
        <dbReference type="ARBA" id="ARBA00022691"/>
    </source>
</evidence>